<organism evidence="1 2">
    <name type="scientific">Aeromonas veronii</name>
    <dbReference type="NCBI Taxonomy" id="654"/>
    <lineage>
        <taxon>Bacteria</taxon>
        <taxon>Pseudomonadati</taxon>
        <taxon>Pseudomonadota</taxon>
        <taxon>Gammaproteobacteria</taxon>
        <taxon>Aeromonadales</taxon>
        <taxon>Aeromonadaceae</taxon>
        <taxon>Aeromonas</taxon>
    </lineage>
</organism>
<evidence type="ECO:0000313" key="1">
    <source>
        <dbReference type="EMBL" id="THJ45092.1"/>
    </source>
</evidence>
<dbReference type="EMBL" id="SSUX01000008">
    <property type="protein sequence ID" value="THJ45092.1"/>
    <property type="molecule type" value="Genomic_DNA"/>
</dbReference>
<proteinExistence type="predicted"/>
<dbReference type="AlphaFoldDB" id="A0A4V3Z007"/>
<comment type="caution">
    <text evidence="1">The sequence shown here is derived from an EMBL/GenBank/DDBJ whole genome shotgun (WGS) entry which is preliminary data.</text>
</comment>
<accession>A0A4V3Z007</accession>
<sequence>MIDVFIRTNTPIDDIPKALSGFAAGSTVQVRNGGPTEVWVHTPNGWVKDRPGMTLLECLSSDYIELCGYVNKWAFSEPVDAKSLRLTEDEAKQWLASMQRHRYLLEDGIGCSVNIEVDNHTLTCAVATFALSEFKQHVTKPGTELNDKILAWADDILKAGADAIDVCIAWNKNRS</sequence>
<evidence type="ECO:0000313" key="2">
    <source>
        <dbReference type="Proteomes" id="UP000309618"/>
    </source>
</evidence>
<gene>
    <name evidence="1" type="ORF">E8Q35_12995</name>
</gene>
<dbReference type="Proteomes" id="UP000309618">
    <property type="component" value="Unassembled WGS sequence"/>
</dbReference>
<name>A0A4V3Z007_AERVE</name>
<reference evidence="1 2" key="1">
    <citation type="submission" date="2019-04" db="EMBL/GenBank/DDBJ databases">
        <title>Comparative genomics of Aeromonas veronii strains pathogenic to fish.</title>
        <authorList>
            <person name="Cascarano M.C."/>
            <person name="Smyrli M."/>
            <person name="Katharios P."/>
        </authorList>
    </citation>
    <scope>NUCLEOTIDE SEQUENCE [LARGE SCALE GENOMIC DNA]</scope>
    <source>
        <strain evidence="1 2">XU1</strain>
    </source>
</reference>
<protein>
    <submittedName>
        <fullName evidence="1">Uncharacterized protein</fullName>
    </submittedName>
</protein>
<dbReference type="RefSeq" id="WP_136501915.1">
    <property type="nucleotide sequence ID" value="NZ_SSUX01000008.1"/>
</dbReference>